<protein>
    <submittedName>
        <fullName evidence="2">Uncharacterized protein</fullName>
    </submittedName>
</protein>
<organism evidence="2 3">
    <name type="scientific">Dreissena polymorpha</name>
    <name type="common">Zebra mussel</name>
    <name type="synonym">Mytilus polymorpha</name>
    <dbReference type="NCBI Taxonomy" id="45954"/>
    <lineage>
        <taxon>Eukaryota</taxon>
        <taxon>Metazoa</taxon>
        <taxon>Spiralia</taxon>
        <taxon>Lophotrochozoa</taxon>
        <taxon>Mollusca</taxon>
        <taxon>Bivalvia</taxon>
        <taxon>Autobranchia</taxon>
        <taxon>Heteroconchia</taxon>
        <taxon>Euheterodonta</taxon>
        <taxon>Imparidentia</taxon>
        <taxon>Neoheterodontei</taxon>
        <taxon>Myida</taxon>
        <taxon>Dreissenoidea</taxon>
        <taxon>Dreissenidae</taxon>
        <taxon>Dreissena</taxon>
    </lineage>
</organism>
<sequence length="79" mass="9063">MRLIPSIRDSARSDLVSSSKDMKSPRSSIRLSSIRSIVSFRLLLEQVEEALDESFLKCKVCAISNKEIFDCLEYRNTHL</sequence>
<gene>
    <name evidence="2" type="ORF">DPMN_131050</name>
</gene>
<reference evidence="2" key="1">
    <citation type="journal article" date="2019" name="bioRxiv">
        <title>The Genome of the Zebra Mussel, Dreissena polymorpha: A Resource for Invasive Species Research.</title>
        <authorList>
            <person name="McCartney M.A."/>
            <person name="Auch B."/>
            <person name="Kono T."/>
            <person name="Mallez S."/>
            <person name="Zhang Y."/>
            <person name="Obille A."/>
            <person name="Becker A."/>
            <person name="Abrahante J.E."/>
            <person name="Garbe J."/>
            <person name="Badalamenti J.P."/>
            <person name="Herman A."/>
            <person name="Mangelson H."/>
            <person name="Liachko I."/>
            <person name="Sullivan S."/>
            <person name="Sone E.D."/>
            <person name="Koren S."/>
            <person name="Silverstein K.A.T."/>
            <person name="Beckman K.B."/>
            <person name="Gohl D.M."/>
        </authorList>
    </citation>
    <scope>NUCLEOTIDE SEQUENCE</scope>
    <source>
        <strain evidence="2">Duluth1</strain>
        <tissue evidence="2">Whole animal</tissue>
    </source>
</reference>
<accession>A0A9D4H683</accession>
<name>A0A9D4H683_DREPO</name>
<reference evidence="2" key="2">
    <citation type="submission" date="2020-11" db="EMBL/GenBank/DDBJ databases">
        <authorList>
            <person name="McCartney M.A."/>
            <person name="Auch B."/>
            <person name="Kono T."/>
            <person name="Mallez S."/>
            <person name="Becker A."/>
            <person name="Gohl D.M."/>
            <person name="Silverstein K.A.T."/>
            <person name="Koren S."/>
            <person name="Bechman K.B."/>
            <person name="Herman A."/>
            <person name="Abrahante J.E."/>
            <person name="Garbe J."/>
        </authorList>
    </citation>
    <scope>NUCLEOTIDE SEQUENCE</scope>
    <source>
        <strain evidence="2">Duluth1</strain>
        <tissue evidence="2">Whole animal</tissue>
    </source>
</reference>
<keyword evidence="3" id="KW-1185">Reference proteome</keyword>
<proteinExistence type="predicted"/>
<evidence type="ECO:0000313" key="2">
    <source>
        <dbReference type="EMBL" id="KAH3829062.1"/>
    </source>
</evidence>
<feature type="region of interest" description="Disordered" evidence="1">
    <location>
        <begin position="1"/>
        <end position="26"/>
    </location>
</feature>
<comment type="caution">
    <text evidence="2">The sequence shown here is derived from an EMBL/GenBank/DDBJ whole genome shotgun (WGS) entry which is preliminary data.</text>
</comment>
<dbReference type="AlphaFoldDB" id="A0A9D4H683"/>
<evidence type="ECO:0000313" key="3">
    <source>
        <dbReference type="Proteomes" id="UP000828390"/>
    </source>
</evidence>
<dbReference type="Proteomes" id="UP000828390">
    <property type="component" value="Unassembled WGS sequence"/>
</dbReference>
<dbReference type="EMBL" id="JAIWYP010000005">
    <property type="protein sequence ID" value="KAH3829062.1"/>
    <property type="molecule type" value="Genomic_DNA"/>
</dbReference>
<evidence type="ECO:0000256" key="1">
    <source>
        <dbReference type="SAM" id="MobiDB-lite"/>
    </source>
</evidence>